<dbReference type="CDD" id="cd10153">
    <property type="entry name" value="RcnR-FrmR-like_DUF156"/>
    <property type="match status" value="1"/>
</dbReference>
<organism evidence="2 3">
    <name type="scientific">Rhodobacter aestuarii</name>
    <dbReference type="NCBI Taxonomy" id="453582"/>
    <lineage>
        <taxon>Bacteria</taxon>
        <taxon>Pseudomonadati</taxon>
        <taxon>Pseudomonadota</taxon>
        <taxon>Alphaproteobacteria</taxon>
        <taxon>Rhodobacterales</taxon>
        <taxon>Rhodobacter group</taxon>
        <taxon>Rhodobacter</taxon>
    </lineage>
</organism>
<sequence>MPNNPDDKKRILARVRRIKGQCEALERALESGAPCAPILQQIAATRGAMNGLMAEVLEAHIRDEFGAPEGDGGAKTKELLALVRSYLK</sequence>
<keyword evidence="3" id="KW-1185">Reference proteome</keyword>
<dbReference type="GO" id="GO:0046872">
    <property type="term" value="F:metal ion binding"/>
    <property type="evidence" value="ECO:0007669"/>
    <property type="project" value="InterPro"/>
</dbReference>
<evidence type="ECO:0000313" key="3">
    <source>
        <dbReference type="Proteomes" id="UP000186221"/>
    </source>
</evidence>
<evidence type="ECO:0000256" key="1">
    <source>
        <dbReference type="ARBA" id="ARBA00005260"/>
    </source>
</evidence>
<dbReference type="STRING" id="453582.SAMN05421580_101264"/>
<dbReference type="Gene3D" id="1.20.58.1000">
    <property type="entry name" value="Metal-sensitive repressor, helix protomer"/>
    <property type="match status" value="1"/>
</dbReference>
<reference evidence="3" key="1">
    <citation type="submission" date="2017-01" db="EMBL/GenBank/DDBJ databases">
        <authorList>
            <person name="Varghese N."/>
            <person name="Submissions S."/>
        </authorList>
    </citation>
    <scope>NUCLEOTIDE SEQUENCE [LARGE SCALE GENOMIC DNA]</scope>
    <source>
        <strain evidence="3">DSM 19945</strain>
    </source>
</reference>
<evidence type="ECO:0000313" key="2">
    <source>
        <dbReference type="EMBL" id="SIS43438.1"/>
    </source>
</evidence>
<dbReference type="PANTHER" id="PTHR33677:SF5">
    <property type="entry name" value="TRANSCRIPTIONAL REPRESSOR FRMR"/>
    <property type="match status" value="1"/>
</dbReference>
<protein>
    <submittedName>
        <fullName evidence="2">DNA-binding transcriptional regulator, FrmR family</fullName>
    </submittedName>
</protein>
<dbReference type="GO" id="GO:0045892">
    <property type="term" value="P:negative regulation of DNA-templated transcription"/>
    <property type="evidence" value="ECO:0007669"/>
    <property type="project" value="UniProtKB-ARBA"/>
</dbReference>
<comment type="similarity">
    <text evidence="1">Belongs to the FrmR/RcnR family.</text>
</comment>
<dbReference type="InterPro" id="IPR038390">
    <property type="entry name" value="Metal_Tscrpt_repr_sf"/>
</dbReference>
<gene>
    <name evidence="2" type="ORF">SAMN05421580_101264</name>
</gene>
<dbReference type="Pfam" id="PF02583">
    <property type="entry name" value="Trns_repr_metal"/>
    <property type="match status" value="1"/>
</dbReference>
<dbReference type="GO" id="GO:0003677">
    <property type="term" value="F:DNA binding"/>
    <property type="evidence" value="ECO:0007669"/>
    <property type="project" value="UniProtKB-KW"/>
</dbReference>
<dbReference type="RefSeq" id="WP_076483231.1">
    <property type="nucleotide sequence ID" value="NZ_FTOG01000001.1"/>
</dbReference>
<dbReference type="PANTHER" id="PTHR33677">
    <property type="entry name" value="TRANSCRIPTIONAL REPRESSOR FRMR-RELATED"/>
    <property type="match status" value="1"/>
</dbReference>
<dbReference type="InterPro" id="IPR003735">
    <property type="entry name" value="Metal_Tscrpt_repr"/>
</dbReference>
<name>A0A1N7J245_9RHOB</name>
<dbReference type="AlphaFoldDB" id="A0A1N7J245"/>
<dbReference type="Proteomes" id="UP000186221">
    <property type="component" value="Unassembled WGS sequence"/>
</dbReference>
<dbReference type="OrthoDB" id="9806052at2"/>
<accession>A0A1N7J245</accession>
<dbReference type="EMBL" id="FTOG01000001">
    <property type="protein sequence ID" value="SIS43438.1"/>
    <property type="molecule type" value="Genomic_DNA"/>
</dbReference>
<proteinExistence type="inferred from homology"/>
<keyword evidence="2" id="KW-0238">DNA-binding</keyword>